<feature type="binding site" evidence="6">
    <location>
        <position position="207"/>
    </location>
    <ligand>
        <name>[4Fe-4S] cluster</name>
        <dbReference type="ChEBI" id="CHEBI:49883"/>
    </ligand>
</feature>
<dbReference type="InterPro" id="IPR000092">
    <property type="entry name" value="Polyprenyl_synt"/>
</dbReference>
<feature type="binding site" evidence="6">
    <location>
        <position position="236"/>
    </location>
    <ligand>
        <name>dimethylallyl diphosphate</name>
        <dbReference type="ChEBI" id="CHEBI:57623"/>
    </ligand>
</feature>
<evidence type="ECO:0000256" key="1">
    <source>
        <dbReference type="ARBA" id="ARBA00022485"/>
    </source>
</evidence>
<accession>A0A9W4E2C2</accession>
<feature type="binding site" evidence="6">
    <location>
        <position position="177"/>
    </location>
    <ligand>
        <name>(2E)-4-hydroxy-3-methylbut-2-enyl diphosphate</name>
        <dbReference type="ChEBI" id="CHEBI:128753"/>
    </ligand>
</feature>
<dbReference type="PANTHER" id="PTHR30426:SF0">
    <property type="entry name" value="4-HYDROXY-3-METHYLBUT-2-ENYL DIPHOSPHATE REDUCTASE"/>
    <property type="match status" value="1"/>
</dbReference>
<dbReference type="Gene3D" id="3.40.50.11270">
    <property type="match status" value="1"/>
</dbReference>
<keyword evidence="8" id="KW-1185">Reference proteome</keyword>
<dbReference type="InterPro" id="IPR008949">
    <property type="entry name" value="Isoprenoid_synthase_dom_sf"/>
</dbReference>
<comment type="catalytic activity">
    <reaction evidence="6">
        <text>isopentenyl diphosphate + 2 oxidized [2Fe-2S]-[ferredoxin] + H2O = (2E)-4-hydroxy-3-methylbut-2-enyl diphosphate + 2 reduced [2Fe-2S]-[ferredoxin] + 2 H(+)</text>
        <dbReference type="Rhea" id="RHEA:24488"/>
        <dbReference type="Rhea" id="RHEA-COMP:10000"/>
        <dbReference type="Rhea" id="RHEA-COMP:10001"/>
        <dbReference type="ChEBI" id="CHEBI:15377"/>
        <dbReference type="ChEBI" id="CHEBI:15378"/>
        <dbReference type="ChEBI" id="CHEBI:33737"/>
        <dbReference type="ChEBI" id="CHEBI:33738"/>
        <dbReference type="ChEBI" id="CHEBI:128753"/>
        <dbReference type="ChEBI" id="CHEBI:128769"/>
        <dbReference type="EC" id="1.17.7.4"/>
    </reaction>
</comment>
<evidence type="ECO:0000256" key="3">
    <source>
        <dbReference type="ARBA" id="ARBA00022842"/>
    </source>
</evidence>
<dbReference type="EMBL" id="CAJVAX010000001">
    <property type="protein sequence ID" value="CAG7606561.1"/>
    <property type="molecule type" value="Genomic_DNA"/>
</dbReference>
<reference evidence="7" key="1">
    <citation type="submission" date="2021-06" db="EMBL/GenBank/DDBJ databases">
        <authorList>
            <person name="Arsene-Ploetze F."/>
        </authorList>
    </citation>
    <scope>NUCLEOTIDE SEQUENCE</scope>
    <source>
        <strain evidence="7">SBRY1</strain>
    </source>
</reference>
<keyword evidence="1 6" id="KW-0004">4Fe-4S</keyword>
<evidence type="ECO:0000256" key="5">
    <source>
        <dbReference type="ARBA" id="ARBA00023014"/>
    </source>
</evidence>
<dbReference type="Pfam" id="PF02401">
    <property type="entry name" value="LYTB"/>
    <property type="match status" value="1"/>
</dbReference>
<keyword evidence="3" id="KW-0460">Magnesium</keyword>
<dbReference type="SUPFAM" id="SSF48576">
    <property type="entry name" value="Terpenoid synthases"/>
    <property type="match status" value="1"/>
</dbReference>
<feature type="binding site" evidence="6">
    <location>
        <position position="279"/>
    </location>
    <ligand>
        <name>(2E)-4-hydroxy-3-methylbut-2-enyl diphosphate</name>
        <dbReference type="ChEBI" id="CHEBI:128753"/>
    </ligand>
</feature>
<dbReference type="PANTHER" id="PTHR30426">
    <property type="entry name" value="4-HYDROXY-3-METHYLBUT-2-ENYL DIPHOSPHATE REDUCTASE"/>
    <property type="match status" value="1"/>
</dbReference>
<organism evidence="7 8">
    <name type="scientific">Actinacidiphila bryophytorum</name>
    <dbReference type="NCBI Taxonomy" id="1436133"/>
    <lineage>
        <taxon>Bacteria</taxon>
        <taxon>Bacillati</taxon>
        <taxon>Actinomycetota</taxon>
        <taxon>Actinomycetes</taxon>
        <taxon>Kitasatosporales</taxon>
        <taxon>Streptomycetaceae</taxon>
        <taxon>Actinacidiphila</taxon>
    </lineage>
</organism>
<feature type="binding site" evidence="6">
    <location>
        <position position="87"/>
    </location>
    <ligand>
        <name>(2E)-4-hydroxy-3-methylbut-2-enyl diphosphate</name>
        <dbReference type="ChEBI" id="CHEBI:128753"/>
    </ligand>
</feature>
<comment type="catalytic activity">
    <reaction evidence="6">
        <text>dimethylallyl diphosphate + 2 oxidized [2Fe-2S]-[ferredoxin] + H2O = (2E)-4-hydroxy-3-methylbut-2-enyl diphosphate + 2 reduced [2Fe-2S]-[ferredoxin] + 2 H(+)</text>
        <dbReference type="Rhea" id="RHEA:24825"/>
        <dbReference type="Rhea" id="RHEA-COMP:10000"/>
        <dbReference type="Rhea" id="RHEA-COMP:10001"/>
        <dbReference type="ChEBI" id="CHEBI:15377"/>
        <dbReference type="ChEBI" id="CHEBI:15378"/>
        <dbReference type="ChEBI" id="CHEBI:33737"/>
        <dbReference type="ChEBI" id="CHEBI:33738"/>
        <dbReference type="ChEBI" id="CHEBI:57623"/>
        <dbReference type="ChEBI" id="CHEBI:128753"/>
        <dbReference type="EC" id="1.17.7.4"/>
    </reaction>
</comment>
<feature type="binding site" evidence="6">
    <location>
        <position position="54"/>
    </location>
    <ligand>
        <name>dimethylallyl diphosphate</name>
        <dbReference type="ChEBI" id="CHEBI:57623"/>
    </ligand>
</feature>
<sequence length="670" mass="71207">MATTLDNRRQSGGKKVILAEPRGFCAGVRRAIEIVERALELHGAPVYVRKQIVHNEHVVRELEGRGAVFVDSETEVPDGAVCIFSAHGVSPQVRGNAAERNLTVIDATCPLVAKVHQEARRYARDGRTLILVGHADHEEIEGTFGEAPDRTVIVQDADEARQLDLPADADVSYLTQTTLSLDDTEEIVGILHERFPRLTGPGTDDVCYASQNRQNSVKSIAARSDLVLVVGSANSSNTVRMVEVAEDAGTRAYLLPDAGHLDPDWLAGVGTVGLSAGASAPELLVEQVVQRLAELGYADVETEVTAVETVVFRPPLGLEPPAARAVDATAELLEQVSARIEELLSAEIAHWGAVDARAAVPVEAVRELVAAGGKRLRPTFCISGYLAAGGTLEDAEGVDAVVAAAAGLELLHAHALIHDDVLDNSPTRRGEPTVHARHAAVHEESGWAGEARRFGEGVAILAGDLAFGYAHRLAGGLPAHARAIWMHLGTEMLVGQHLDIALAAEAVPDADLARWIAVGKSGRYTIQRPLSLGAALAGRDDLQKAFEAYGLAAGEAFQLRDDLLDAFGDSAATGKPAGLDVSEHKMNLLLALAATEDAEVARLLEQGAEGDFDPAALRAALLASGVREEIEKRIDELVTTARTALDAAPLADGWRERLGEMATQVAYRDR</sequence>
<evidence type="ECO:0000256" key="6">
    <source>
        <dbReference type="HAMAP-Rule" id="MF_00191"/>
    </source>
</evidence>
<comment type="function">
    <text evidence="6">Catalyzes the conversion of 1-hydroxy-2-methyl-2-(E)-butenyl 4-diphosphate (HMBPP) into a mixture of isopentenyl diphosphate (IPP) and dimethylallyl diphosphate (DMAPP). Acts in the terminal step of the DOXP/MEP pathway for isoprenoid precursor biosynthesis.</text>
</comment>
<name>A0A9W4E2C2_9ACTN</name>
<feature type="binding site" evidence="6">
    <location>
        <position position="137"/>
    </location>
    <ligand>
        <name>(2E)-4-hydroxy-3-methylbut-2-enyl diphosphate</name>
        <dbReference type="ChEBI" id="CHEBI:128753"/>
    </ligand>
</feature>
<dbReference type="NCBIfam" id="NF002190">
    <property type="entry name" value="PRK01045.1-4"/>
    <property type="match status" value="1"/>
</dbReference>
<dbReference type="NCBIfam" id="TIGR00216">
    <property type="entry name" value="ispH_lytB"/>
    <property type="match status" value="1"/>
</dbReference>
<dbReference type="GO" id="GO:0051745">
    <property type="term" value="F:4-hydroxy-3-methylbut-2-enyl diphosphate reductase activity"/>
    <property type="evidence" value="ECO:0007669"/>
    <property type="project" value="UniProtKB-UniRule"/>
</dbReference>
<feature type="binding site" evidence="6">
    <location>
        <position position="279"/>
    </location>
    <ligand>
        <name>dimethylallyl diphosphate</name>
        <dbReference type="ChEBI" id="CHEBI:57623"/>
    </ligand>
</feature>
<feature type="binding site" evidence="6">
    <location>
        <position position="25"/>
    </location>
    <ligand>
        <name>[4Fe-4S] cluster</name>
        <dbReference type="ChEBI" id="CHEBI:49883"/>
    </ligand>
</feature>
<comment type="similarity">
    <text evidence="6">Belongs to the IspH family.</text>
</comment>
<feature type="binding site" evidence="6">
    <location>
        <position position="235"/>
    </location>
    <ligand>
        <name>dimethylallyl diphosphate</name>
        <dbReference type="ChEBI" id="CHEBI:57623"/>
    </ligand>
</feature>
<dbReference type="GO" id="GO:0046872">
    <property type="term" value="F:metal ion binding"/>
    <property type="evidence" value="ECO:0007669"/>
    <property type="project" value="UniProtKB-KW"/>
</dbReference>
<dbReference type="Gene3D" id="1.10.600.10">
    <property type="entry name" value="Farnesyl Diphosphate Synthase"/>
    <property type="match status" value="1"/>
</dbReference>
<dbReference type="InterPro" id="IPR003451">
    <property type="entry name" value="LytB/IspH"/>
</dbReference>
<feature type="binding site" evidence="6">
    <location>
        <position position="54"/>
    </location>
    <ligand>
        <name>isopentenyl diphosphate</name>
        <dbReference type="ChEBI" id="CHEBI:128769"/>
    </ligand>
</feature>
<feature type="binding site" evidence="6">
    <location>
        <position position="236"/>
    </location>
    <ligand>
        <name>(2E)-4-hydroxy-3-methylbut-2-enyl diphosphate</name>
        <dbReference type="ChEBI" id="CHEBI:128753"/>
    </ligand>
</feature>
<feature type="binding site" evidence="6">
    <location>
        <position position="279"/>
    </location>
    <ligand>
        <name>isopentenyl diphosphate</name>
        <dbReference type="ChEBI" id="CHEBI:128769"/>
    </ligand>
</feature>
<keyword evidence="4 6" id="KW-0408">Iron</keyword>
<feature type="binding site" evidence="6">
    <location>
        <position position="137"/>
    </location>
    <ligand>
        <name>isopentenyl diphosphate</name>
        <dbReference type="ChEBI" id="CHEBI:128769"/>
    </ligand>
</feature>
<comment type="pathway">
    <text evidence="6">Isoprenoid biosynthesis; isopentenyl diphosphate biosynthesis via DXP pathway; isopentenyl diphosphate from 1-deoxy-D-xylulose 5-phosphate: step 6/6.</text>
</comment>
<dbReference type="GO" id="GO:0051539">
    <property type="term" value="F:4 iron, 4 sulfur cluster binding"/>
    <property type="evidence" value="ECO:0007669"/>
    <property type="project" value="UniProtKB-UniRule"/>
</dbReference>
<keyword evidence="5 6" id="KW-0411">Iron-sulfur</keyword>
<dbReference type="GO" id="GO:0050992">
    <property type="term" value="P:dimethylallyl diphosphate biosynthetic process"/>
    <property type="evidence" value="ECO:0007669"/>
    <property type="project" value="UniProtKB-UniRule"/>
</dbReference>
<feature type="binding site" evidence="6">
    <location>
        <position position="237"/>
    </location>
    <ligand>
        <name>isopentenyl diphosphate</name>
        <dbReference type="ChEBI" id="CHEBI:128769"/>
    </ligand>
</feature>
<dbReference type="CDD" id="cd00685">
    <property type="entry name" value="Trans_IPPS_HT"/>
    <property type="match status" value="1"/>
</dbReference>
<feature type="binding site" evidence="6">
    <location>
        <position position="237"/>
    </location>
    <ligand>
        <name>dimethylallyl diphosphate</name>
        <dbReference type="ChEBI" id="CHEBI:57623"/>
    </ligand>
</feature>
<feature type="binding site" evidence="6">
    <location>
        <position position="87"/>
    </location>
    <ligand>
        <name>isopentenyl diphosphate</name>
        <dbReference type="ChEBI" id="CHEBI:128769"/>
    </ligand>
</feature>
<dbReference type="Gene3D" id="3.40.1010.20">
    <property type="entry name" value="4-hydroxy-3-methylbut-2-enyl diphosphate reductase, catalytic domain"/>
    <property type="match status" value="2"/>
</dbReference>
<dbReference type="GO" id="GO:0016114">
    <property type="term" value="P:terpenoid biosynthetic process"/>
    <property type="evidence" value="ECO:0007669"/>
    <property type="project" value="UniProtKB-UniRule"/>
</dbReference>
<dbReference type="AlphaFoldDB" id="A0A9W4E2C2"/>
<feature type="active site" description="Proton donor" evidence="6">
    <location>
        <position position="139"/>
    </location>
</feature>
<dbReference type="SFLD" id="SFLDS00005">
    <property type="entry name" value="Isoprenoid_Synthase_Type_I"/>
    <property type="match status" value="1"/>
</dbReference>
<dbReference type="EC" id="1.17.7.4" evidence="6"/>
<feature type="binding site" evidence="6">
    <location>
        <position position="137"/>
    </location>
    <ligand>
        <name>dimethylallyl diphosphate</name>
        <dbReference type="ChEBI" id="CHEBI:57623"/>
    </ligand>
</feature>
<comment type="pathway">
    <text evidence="6">Isoprenoid biosynthesis; dimethylallyl diphosphate biosynthesis; dimethylallyl diphosphate from (2E)-4-hydroxy-3-methylbutenyl diphosphate: step 1/1.</text>
</comment>
<keyword evidence="2 6" id="KW-0479">Metal-binding</keyword>
<dbReference type="CDD" id="cd13944">
    <property type="entry name" value="lytB_ispH"/>
    <property type="match status" value="1"/>
</dbReference>
<gene>
    <name evidence="6 7" type="primary">ispH</name>
    <name evidence="7" type="ORF">SBRY_10945</name>
</gene>
<keyword evidence="6 7" id="KW-0560">Oxidoreductase</keyword>
<proteinExistence type="inferred from homology"/>
<protein>
    <recommendedName>
        <fullName evidence="6">4-hydroxy-3-methylbut-2-enyl diphosphate reductase</fullName>
        <shortName evidence="6">HMBPP reductase</shortName>
        <ecNumber evidence="6">1.17.7.4</ecNumber>
    </recommendedName>
</protein>
<dbReference type="Pfam" id="PF00348">
    <property type="entry name" value="polyprenyl_synt"/>
    <property type="match status" value="1"/>
</dbReference>
<dbReference type="GO" id="GO:0004659">
    <property type="term" value="F:prenyltransferase activity"/>
    <property type="evidence" value="ECO:0007669"/>
    <property type="project" value="InterPro"/>
</dbReference>
<dbReference type="InterPro" id="IPR033749">
    <property type="entry name" value="Polyprenyl_synt_CS"/>
</dbReference>
<dbReference type="HAMAP" id="MF_00191">
    <property type="entry name" value="IspH"/>
    <property type="match status" value="1"/>
</dbReference>
<feature type="binding site" evidence="6">
    <location>
        <position position="235"/>
    </location>
    <ligand>
        <name>(2E)-4-hydroxy-3-methylbut-2-enyl diphosphate</name>
        <dbReference type="ChEBI" id="CHEBI:128753"/>
    </ligand>
</feature>
<comment type="cofactor">
    <cofactor evidence="6">
        <name>[4Fe-4S] cluster</name>
        <dbReference type="ChEBI" id="CHEBI:49883"/>
    </cofactor>
    <text evidence="6">Binds 1 [4Fe-4S] cluster per subunit.</text>
</comment>
<feature type="binding site" evidence="6">
    <location>
        <position position="237"/>
    </location>
    <ligand>
        <name>(2E)-4-hydroxy-3-methylbut-2-enyl diphosphate</name>
        <dbReference type="ChEBI" id="CHEBI:128753"/>
    </ligand>
</feature>
<comment type="caution">
    <text evidence="7">The sequence shown here is derived from an EMBL/GenBank/DDBJ whole genome shotgun (WGS) entry which is preliminary data.</text>
</comment>
<keyword evidence="6" id="KW-0414">Isoprene biosynthesis</keyword>
<evidence type="ECO:0000313" key="7">
    <source>
        <dbReference type="EMBL" id="CAG7606561.1"/>
    </source>
</evidence>
<feature type="binding site" evidence="6">
    <location>
        <position position="54"/>
    </location>
    <ligand>
        <name>(2E)-4-hydroxy-3-methylbut-2-enyl diphosphate</name>
        <dbReference type="ChEBI" id="CHEBI:128753"/>
    </ligand>
</feature>
<evidence type="ECO:0000313" key="8">
    <source>
        <dbReference type="Proteomes" id="UP001153328"/>
    </source>
</evidence>
<evidence type="ECO:0000256" key="2">
    <source>
        <dbReference type="ARBA" id="ARBA00022723"/>
    </source>
</evidence>
<evidence type="ECO:0000256" key="4">
    <source>
        <dbReference type="ARBA" id="ARBA00023004"/>
    </source>
</evidence>
<feature type="binding site" evidence="6">
    <location>
        <position position="236"/>
    </location>
    <ligand>
        <name>isopentenyl diphosphate</name>
        <dbReference type="ChEBI" id="CHEBI:128769"/>
    </ligand>
</feature>
<dbReference type="GO" id="GO:0019288">
    <property type="term" value="P:isopentenyl diphosphate biosynthetic process, methylerythritol 4-phosphate pathway"/>
    <property type="evidence" value="ECO:0007669"/>
    <property type="project" value="UniProtKB-UniRule"/>
</dbReference>
<dbReference type="Proteomes" id="UP001153328">
    <property type="component" value="Unassembled WGS sequence"/>
</dbReference>
<feature type="binding site" evidence="6">
    <location>
        <position position="87"/>
    </location>
    <ligand>
        <name>dimethylallyl diphosphate</name>
        <dbReference type="ChEBI" id="CHEBI:57623"/>
    </ligand>
</feature>
<dbReference type="RefSeq" id="WP_205043336.1">
    <property type="nucleotide sequence ID" value="NZ_CAJVAX010000001.1"/>
</dbReference>
<dbReference type="PROSITE" id="PS00723">
    <property type="entry name" value="POLYPRENYL_SYNTHASE_1"/>
    <property type="match status" value="1"/>
</dbReference>
<feature type="binding site" evidence="6">
    <location>
        <position position="235"/>
    </location>
    <ligand>
        <name>isopentenyl diphosphate</name>
        <dbReference type="ChEBI" id="CHEBI:128769"/>
    </ligand>
</feature>
<feature type="binding site" evidence="6">
    <location>
        <position position="109"/>
    </location>
    <ligand>
        <name>[4Fe-4S] cluster</name>
        <dbReference type="ChEBI" id="CHEBI:49883"/>
    </ligand>
</feature>